<accession>A0A916X1S8</accession>
<protein>
    <submittedName>
        <fullName evidence="1">Uncharacterized protein</fullName>
    </submittedName>
</protein>
<gene>
    <name evidence="1" type="ORF">GCM10011489_38050</name>
</gene>
<dbReference type="Proteomes" id="UP000621454">
    <property type="component" value="Unassembled WGS sequence"/>
</dbReference>
<proteinExistence type="predicted"/>
<dbReference type="EMBL" id="BMGC01000055">
    <property type="protein sequence ID" value="GGB47228.1"/>
    <property type="molecule type" value="Genomic_DNA"/>
</dbReference>
<name>A0A916X1S8_9ACTN</name>
<keyword evidence="2" id="KW-1185">Reference proteome</keyword>
<sequence>MGRALITVPTPAPGAGAAVAVAHVDALTTAVTIGPDISRNARFGLTGFPSTTWCPAVWTSWSRTGGEDSGEEALPHASPCAKYRVSMTTVAITMHKSAQ</sequence>
<reference evidence="1" key="1">
    <citation type="journal article" date="2014" name="Int. J. Syst. Evol. Microbiol.">
        <title>Complete genome sequence of Corynebacterium casei LMG S-19264T (=DSM 44701T), isolated from a smear-ripened cheese.</title>
        <authorList>
            <consortium name="US DOE Joint Genome Institute (JGI-PGF)"/>
            <person name="Walter F."/>
            <person name="Albersmeier A."/>
            <person name="Kalinowski J."/>
            <person name="Ruckert C."/>
        </authorList>
    </citation>
    <scope>NUCLEOTIDE SEQUENCE</scope>
    <source>
        <strain evidence="1">CGMCC 1.12827</strain>
    </source>
</reference>
<evidence type="ECO:0000313" key="1">
    <source>
        <dbReference type="EMBL" id="GGB47228.1"/>
    </source>
</evidence>
<comment type="caution">
    <text evidence="1">The sequence shown here is derived from an EMBL/GenBank/DDBJ whole genome shotgun (WGS) entry which is preliminary data.</text>
</comment>
<organism evidence="1 2">
    <name type="scientific">Gordonia jinhuaensis</name>
    <dbReference type="NCBI Taxonomy" id="1517702"/>
    <lineage>
        <taxon>Bacteria</taxon>
        <taxon>Bacillati</taxon>
        <taxon>Actinomycetota</taxon>
        <taxon>Actinomycetes</taxon>
        <taxon>Mycobacteriales</taxon>
        <taxon>Gordoniaceae</taxon>
        <taxon>Gordonia</taxon>
    </lineage>
</organism>
<evidence type="ECO:0000313" key="2">
    <source>
        <dbReference type="Proteomes" id="UP000621454"/>
    </source>
</evidence>
<reference evidence="1" key="2">
    <citation type="submission" date="2020-09" db="EMBL/GenBank/DDBJ databases">
        <authorList>
            <person name="Sun Q."/>
            <person name="Zhou Y."/>
        </authorList>
    </citation>
    <scope>NUCLEOTIDE SEQUENCE</scope>
    <source>
        <strain evidence="1">CGMCC 1.12827</strain>
    </source>
</reference>
<dbReference type="AlphaFoldDB" id="A0A916X1S8"/>